<dbReference type="Gene3D" id="3.90.850.10">
    <property type="entry name" value="Fumarylacetoacetase-like, C-terminal domain"/>
    <property type="match status" value="1"/>
</dbReference>
<evidence type="ECO:0000256" key="2">
    <source>
        <dbReference type="ARBA" id="ARBA00022723"/>
    </source>
</evidence>
<comment type="similarity">
    <text evidence="1">Belongs to the FAH family.</text>
</comment>
<dbReference type="InterPro" id="IPR011234">
    <property type="entry name" value="Fumarylacetoacetase-like_C"/>
</dbReference>
<name>A0A6P1NPE7_9MICC</name>
<reference evidence="4 5" key="1">
    <citation type="submission" date="2020-01" db="EMBL/GenBank/DDBJ databases">
        <title>Pseudarthrobacter psychrotolerans sp. nov., isolated from antarctic soil.</title>
        <authorList>
            <person name="Shin Y."/>
            <person name="Park W."/>
        </authorList>
    </citation>
    <scope>NUCLEOTIDE SEQUENCE [LARGE SCALE GENOMIC DNA]</scope>
    <source>
        <strain evidence="4 5">YJ56</strain>
    </source>
</reference>
<dbReference type="Pfam" id="PF01557">
    <property type="entry name" value="FAA_hydrolase"/>
    <property type="match status" value="1"/>
</dbReference>
<dbReference type="EMBL" id="CP047898">
    <property type="protein sequence ID" value="QHK21088.1"/>
    <property type="molecule type" value="Genomic_DNA"/>
</dbReference>
<dbReference type="PANTHER" id="PTHR42796:SF4">
    <property type="entry name" value="FUMARYLACETOACETATE HYDROLASE DOMAIN-CONTAINING PROTEIN 2A"/>
    <property type="match status" value="1"/>
</dbReference>
<evidence type="ECO:0000256" key="1">
    <source>
        <dbReference type="ARBA" id="ARBA00010211"/>
    </source>
</evidence>
<dbReference type="InterPro" id="IPR036663">
    <property type="entry name" value="Fumarylacetoacetase_C_sf"/>
</dbReference>
<protein>
    <submittedName>
        <fullName evidence="4">Fumarylacetoacetate hydrolase</fullName>
    </submittedName>
</protein>
<keyword evidence="4" id="KW-0378">Hydrolase</keyword>
<dbReference type="GO" id="GO:0044281">
    <property type="term" value="P:small molecule metabolic process"/>
    <property type="evidence" value="ECO:0007669"/>
    <property type="project" value="UniProtKB-ARBA"/>
</dbReference>
<sequence length="281" mass="30363">MRIANLKGRSVLLKAGKALDIERASHGAFAADPLSVYQDWDAFRSWADGADYSAAEPFNEDHLCAPVPNPRQIFAIGLNYKDHADEASLPYPEHLIVFTKFQSSLAGPNVTVDLPSDSVDYETELVVVVGKEGYKVAEEKAWDHVAGLSLGQDYSERVVQRRGPAAQFSLGKSYPNFAPFGPAVVTTDELDDKNSLRISAVLEGPGVEGRWTVQDGNTRDLIFSVPRIVSDLSQVVTLQPGDLIFTGTPAGVGMSHGIFLKSGNVLTSTLEGIGSIRNQFA</sequence>
<dbReference type="InterPro" id="IPR051121">
    <property type="entry name" value="FAH"/>
</dbReference>
<keyword evidence="2" id="KW-0479">Metal-binding</keyword>
<keyword evidence="5" id="KW-1185">Reference proteome</keyword>
<dbReference type="AlphaFoldDB" id="A0A6P1NPE7"/>
<evidence type="ECO:0000313" key="4">
    <source>
        <dbReference type="EMBL" id="QHK21088.1"/>
    </source>
</evidence>
<dbReference type="KEGG" id="psey:GU243_16750"/>
<feature type="domain" description="Fumarylacetoacetase-like C-terminal" evidence="3">
    <location>
        <begin position="73"/>
        <end position="280"/>
    </location>
</feature>
<evidence type="ECO:0000313" key="5">
    <source>
        <dbReference type="Proteomes" id="UP000464186"/>
    </source>
</evidence>
<dbReference type="GO" id="GO:0046872">
    <property type="term" value="F:metal ion binding"/>
    <property type="evidence" value="ECO:0007669"/>
    <property type="project" value="UniProtKB-KW"/>
</dbReference>
<accession>A0A6P1NPE7</accession>
<organism evidence="4 5">
    <name type="scientific">Pseudarthrobacter psychrotolerans</name>
    <dbReference type="NCBI Taxonomy" id="2697569"/>
    <lineage>
        <taxon>Bacteria</taxon>
        <taxon>Bacillati</taxon>
        <taxon>Actinomycetota</taxon>
        <taxon>Actinomycetes</taxon>
        <taxon>Micrococcales</taxon>
        <taxon>Micrococcaceae</taxon>
        <taxon>Pseudarthrobacter</taxon>
    </lineage>
</organism>
<dbReference type="GO" id="GO:0016787">
    <property type="term" value="F:hydrolase activity"/>
    <property type="evidence" value="ECO:0007669"/>
    <property type="project" value="UniProtKB-KW"/>
</dbReference>
<gene>
    <name evidence="4" type="ORF">GU243_16750</name>
</gene>
<dbReference type="Proteomes" id="UP000464186">
    <property type="component" value="Chromosome"/>
</dbReference>
<evidence type="ECO:0000259" key="3">
    <source>
        <dbReference type="Pfam" id="PF01557"/>
    </source>
</evidence>
<proteinExistence type="inferred from homology"/>
<dbReference type="SUPFAM" id="SSF56529">
    <property type="entry name" value="FAH"/>
    <property type="match status" value="1"/>
</dbReference>
<dbReference type="PANTHER" id="PTHR42796">
    <property type="entry name" value="FUMARYLACETOACETATE HYDROLASE DOMAIN-CONTAINING PROTEIN 2A-RELATED"/>
    <property type="match status" value="1"/>
</dbReference>